<evidence type="ECO:0000313" key="5">
    <source>
        <dbReference type="WBParaSite" id="BXY_1025900.1"/>
    </source>
</evidence>
<reference evidence="5" key="1">
    <citation type="submission" date="2016-11" db="UniProtKB">
        <authorList>
            <consortium name="WormBaseParasite"/>
        </authorList>
    </citation>
    <scope>IDENTIFICATION</scope>
</reference>
<reference evidence="2" key="2">
    <citation type="submission" date="2020-09" db="EMBL/GenBank/DDBJ databases">
        <authorList>
            <person name="Kikuchi T."/>
        </authorList>
    </citation>
    <scope>NUCLEOTIDE SEQUENCE</scope>
    <source>
        <strain evidence="2">Ka4C1</strain>
    </source>
</reference>
<accession>A0A1I7SB62</accession>
<dbReference type="OrthoDB" id="5863171at2759"/>
<dbReference type="Gene3D" id="3.30.1540.10">
    <property type="entry name" value="formyl-coa transferase, domain 3"/>
    <property type="match status" value="1"/>
</dbReference>
<evidence type="ECO:0000313" key="4">
    <source>
        <dbReference type="Proteomes" id="UP000659654"/>
    </source>
</evidence>
<dbReference type="SUPFAM" id="SSF89796">
    <property type="entry name" value="CoA-transferase family III (CaiB/BaiF)"/>
    <property type="match status" value="1"/>
</dbReference>
<dbReference type="Proteomes" id="UP000659654">
    <property type="component" value="Unassembled WGS sequence"/>
</dbReference>
<dbReference type="AlphaFoldDB" id="A0A1I7SB62"/>
<protein>
    <submittedName>
        <fullName evidence="2">(pine wood nematode) hypothetical protein</fullName>
    </submittedName>
</protein>
<dbReference type="InterPro" id="IPR050509">
    <property type="entry name" value="CoA-transferase_III"/>
</dbReference>
<dbReference type="GO" id="GO:0008206">
    <property type="term" value="P:bile acid metabolic process"/>
    <property type="evidence" value="ECO:0007669"/>
    <property type="project" value="TreeGrafter"/>
</dbReference>
<dbReference type="Pfam" id="PF02515">
    <property type="entry name" value="CoA_transf_3"/>
    <property type="match status" value="1"/>
</dbReference>
<dbReference type="eggNOG" id="KOG3957">
    <property type="taxonomic scope" value="Eukaryota"/>
</dbReference>
<dbReference type="EMBL" id="CAJFCV020000004">
    <property type="protein sequence ID" value="CAG9118727.1"/>
    <property type="molecule type" value="Genomic_DNA"/>
</dbReference>
<dbReference type="Proteomes" id="UP000582659">
    <property type="component" value="Unassembled WGS sequence"/>
</dbReference>
<dbReference type="EMBL" id="CAJFDI010000004">
    <property type="protein sequence ID" value="CAD5228217.1"/>
    <property type="molecule type" value="Genomic_DNA"/>
</dbReference>
<proteinExistence type="inferred from homology"/>
<evidence type="ECO:0000256" key="1">
    <source>
        <dbReference type="ARBA" id="ARBA00008383"/>
    </source>
</evidence>
<organism evidence="3 5">
    <name type="scientific">Bursaphelenchus xylophilus</name>
    <name type="common">Pinewood nematode worm</name>
    <name type="synonym">Aphelenchoides xylophilus</name>
    <dbReference type="NCBI Taxonomy" id="6326"/>
    <lineage>
        <taxon>Eukaryota</taxon>
        <taxon>Metazoa</taxon>
        <taxon>Ecdysozoa</taxon>
        <taxon>Nematoda</taxon>
        <taxon>Chromadorea</taxon>
        <taxon>Rhabditida</taxon>
        <taxon>Tylenchina</taxon>
        <taxon>Tylenchomorpha</taxon>
        <taxon>Aphelenchoidea</taxon>
        <taxon>Aphelenchoididae</taxon>
        <taxon>Bursaphelenchus</taxon>
    </lineage>
</organism>
<dbReference type="SMR" id="A0A1I7SB62"/>
<evidence type="ECO:0000313" key="2">
    <source>
        <dbReference type="EMBL" id="CAD5228217.1"/>
    </source>
</evidence>
<dbReference type="InterPro" id="IPR044855">
    <property type="entry name" value="CoA-Trfase_III_dom3_sf"/>
</dbReference>
<dbReference type="InterPro" id="IPR003673">
    <property type="entry name" value="CoA-Trfase_fam_III"/>
</dbReference>
<dbReference type="WBParaSite" id="BXY_1025900.1">
    <property type="protein sequence ID" value="BXY_1025900.1"/>
    <property type="gene ID" value="BXY_1025900"/>
</dbReference>
<dbReference type="Proteomes" id="UP000095284">
    <property type="component" value="Unplaced"/>
</dbReference>
<name>A0A1I7SB62_BURXY</name>
<dbReference type="GO" id="GO:0005739">
    <property type="term" value="C:mitochondrion"/>
    <property type="evidence" value="ECO:0007669"/>
    <property type="project" value="TreeGrafter"/>
</dbReference>
<dbReference type="PANTHER" id="PTHR48228:SF5">
    <property type="entry name" value="ALPHA-METHYLACYL-COA RACEMASE"/>
    <property type="match status" value="1"/>
</dbReference>
<gene>
    <name evidence="2" type="ORF">BXYJ_LOCUS10334</name>
</gene>
<dbReference type="PANTHER" id="PTHR48228">
    <property type="entry name" value="SUCCINYL-COA--D-CITRAMALATE COA-TRANSFERASE"/>
    <property type="match status" value="1"/>
</dbReference>
<keyword evidence="4" id="KW-1185">Reference proteome</keyword>
<dbReference type="InterPro" id="IPR023606">
    <property type="entry name" value="CoA-Trfase_III_dom_1_sf"/>
</dbReference>
<dbReference type="GO" id="GO:0008111">
    <property type="term" value="F:alpha-methylacyl-CoA racemase activity"/>
    <property type="evidence" value="ECO:0007669"/>
    <property type="project" value="TreeGrafter"/>
</dbReference>
<comment type="similarity">
    <text evidence="1">Belongs to the CoA-transferase III family.</text>
</comment>
<sequence length="332" mass="36639">MNALRGVKVVELCGVAPVPFCGQILADFGADVTLINKVTSSFSAGFTRNKKIIQLDYESDIAKIRDLINEADVLLDPYRPGILEAMGLDPSILFDSNPRLIVCRISGYGQTGEMRMKAGHDLNFLALSGILPLITNANNRPWPPANILSDFAAGSLSGAFGILAALAERERTGRGGVVDASITDAVTYLSSFLFAHKENKLIWDEQIGCFKGNNPHYRIYSTKDNKFIAVGALEPKYQIMVMKTLGIDVSLITKFKKLTAIMEEKFKKKTREEWTQIFNNIDACVTPVLDIDEVQNNSLQRSRGIFKDGDALPQPSPRIYPSTIYAKISSKL</sequence>
<dbReference type="Gene3D" id="3.40.50.10540">
    <property type="entry name" value="Crotonobetainyl-coa:carnitine coa-transferase, domain 1"/>
    <property type="match status" value="1"/>
</dbReference>
<evidence type="ECO:0000313" key="3">
    <source>
        <dbReference type="Proteomes" id="UP000095284"/>
    </source>
</evidence>